<sequence length="1628" mass="184393">MLMKQQLLTTLPQGNIPLFDGQVLEYKSFIHSFENMIEQKTDNNRDRLQFLIQYTKGQAQRLVKSCEYMSPDRGYQKAKQLLKENFGNEYKISCAYLEKVQSWTQMKSEDSKMLQDYAMFLRSCCNAMEEMDYMQELDTISSMRSIALKLPFKLKEKWRNKAYELQERHQRRVRILDLVSFIEKQARIAADPVFGDLQDQSTSRAKVRAPTLSQPSKSSGSSYATSIALAQKETKPEPSCPLCSSKHTLDLCKDFSKKMHRDKISFLKTKGICFGCLSAGHISKECKKRLTCQVCKKTHPSVLHIGINDSTAKEAEKPSGVLGSASAELCGHIGAGDQECALSIVPVKVKAAKGSQVLQVYALLDPGSSATFCSEELMTRLNLKGRRTQILLRTMNQENSVPTHVVSGIEVSALDSDNFSPLPDTFTQKKMPVTTNNIPRQSDLAQWAYLSEVKIPSISAKVELLIGTNAPTLIEPWEVVNSQSGGPYAARTLLGWVVNGPLRSETGSAKSVTVNKISVARLEELLISQYNQDFSEVASEETTEVSIEDKGFLKMANEAVLNDGHYNLKLPFRKADVCMPNNRQIAEQRLQSLRRKMEKDEQYKQEYVAFFNDIFESNYAEEVPQEELAQSTGKVWYLPHHGVYHPKKKKLRVVFDCAASYQGVSLNTELLQGPDLTNSLIGVIMRFRKEPVAIMSDIKSMFHQVRVARSDVNYLRFLWWPKGETSQAPKEHRMLVHIFGAVSSPSIASFALRKTAADNECCFPPQVAETVRHNFYVDDCAKSVAKESDAIQLVKDVTALCSKGGFQLTQWVSNNRAVLASIPKEHRAKEIKTLDLDKDSLPIERALGLQWCVDSDRFQFNINLSQKPHTRRGILSVVSSIFDPLGFLAPLILPAKQLLQELCQRGFGWDEPLPQTVSEKWMEWTNSLDRIKGFSVPRCLKPKGYGMTSHAELHHFADASESGYGSVSYIRQLNQQDVIHVTLVLGKSRVLPLKNITVPRLELAAAALLVKVDRMLRGELHLDLKPSCFWTDSQTVLKYIANDRARYKTYVANRVSLIRDNTDLSQWRYVSSKDNPADDSSRGLNAGRFMEQRRWIHAPEFLWNTKESWPEEEVLDSVSQDDPEVRKSATVLAAVVNPATPTDQLISFFSDWRRLLKAVAWFIRLKKMLMLIVKRGMEQPSSQVSTRSSRKKVRIQIEAIRTYLGGQLLTVEDLAEAERSVVTYTQGQAFGAEIATLEMIPPRVHKGSKICRLDPVLDEGILRVGGRLHKSAMPEETKHPCILPKDSHISILLLRHIHERCGHNGRNHMLSELRKKYWILKGNSVARKVLSKCVMCRRSRGKASEQKMADLPLERILPDLPPFTNVGLDYFGPFEVKRGRTAIKRFVCRRGQVKHIRSDNGTNLVGAHGELKKALKSLNERKIQDALLPDGIEWSFNPPSASHHGGAWERLIRSVRQVLNSTLHQQSIDDEGLQTLFCEVEAILNNRPLCTVSSDPHDLEPLTPNHILLLKAKPILPPGTFLKSDIYARRRWKQVQYMADLFWQRWTKEYLLLLQERQKWTSLKRNLSVGDIVLVVDPTAPRGSWPLGRVLETKPDARGLVRSVKLKTKTSVLERPITKLCQILESEE</sequence>
<dbReference type="GO" id="GO:0003676">
    <property type="term" value="F:nucleic acid binding"/>
    <property type="evidence" value="ECO:0007669"/>
    <property type="project" value="InterPro"/>
</dbReference>
<dbReference type="Proteomes" id="UP000515152">
    <property type="component" value="Chromosome 15"/>
</dbReference>
<dbReference type="InterPro" id="IPR005312">
    <property type="entry name" value="DUF1759"/>
</dbReference>
<keyword evidence="1" id="KW-0863">Zinc-finger</keyword>
<dbReference type="Pfam" id="PF18701">
    <property type="entry name" value="DUF5641"/>
    <property type="match status" value="1"/>
</dbReference>
<dbReference type="PANTHER" id="PTHR47331">
    <property type="entry name" value="PHD-TYPE DOMAIN-CONTAINING PROTEIN"/>
    <property type="match status" value="1"/>
</dbReference>
<dbReference type="KEGG" id="char:116223764"/>
<dbReference type="SUPFAM" id="SSF53098">
    <property type="entry name" value="Ribonuclease H-like"/>
    <property type="match status" value="1"/>
</dbReference>
<organism evidence="5 6">
    <name type="scientific">Clupea harengus</name>
    <name type="common">Atlantic herring</name>
    <dbReference type="NCBI Taxonomy" id="7950"/>
    <lineage>
        <taxon>Eukaryota</taxon>
        <taxon>Metazoa</taxon>
        <taxon>Chordata</taxon>
        <taxon>Craniata</taxon>
        <taxon>Vertebrata</taxon>
        <taxon>Euteleostomi</taxon>
        <taxon>Actinopterygii</taxon>
        <taxon>Neopterygii</taxon>
        <taxon>Teleostei</taxon>
        <taxon>Clupei</taxon>
        <taxon>Clupeiformes</taxon>
        <taxon>Clupeoidei</taxon>
        <taxon>Clupeidae</taxon>
        <taxon>Clupea</taxon>
    </lineage>
</organism>
<reference evidence="6" key="1">
    <citation type="submission" date="2025-08" db="UniProtKB">
        <authorList>
            <consortium name="RefSeq"/>
        </authorList>
    </citation>
    <scope>IDENTIFICATION</scope>
</reference>
<dbReference type="PANTHER" id="PTHR47331:SF3">
    <property type="match status" value="1"/>
</dbReference>
<dbReference type="GeneID" id="116223764"/>
<dbReference type="InterPro" id="IPR041588">
    <property type="entry name" value="Integrase_H2C2"/>
</dbReference>
<keyword evidence="1" id="KW-0862">Zinc</keyword>
<accession>A0A6P8GEB4</accession>
<evidence type="ECO:0000256" key="2">
    <source>
        <dbReference type="SAM" id="MobiDB-lite"/>
    </source>
</evidence>
<keyword evidence="5" id="KW-1185">Reference proteome</keyword>
<feature type="domain" description="Integrase catalytic" evidence="4">
    <location>
        <begin position="1382"/>
        <end position="1512"/>
    </location>
</feature>
<dbReference type="GO" id="GO:0015074">
    <property type="term" value="P:DNA integration"/>
    <property type="evidence" value="ECO:0007669"/>
    <property type="project" value="InterPro"/>
</dbReference>
<keyword evidence="1" id="KW-0479">Metal-binding</keyword>
<dbReference type="PROSITE" id="PS50158">
    <property type="entry name" value="ZF_CCHC"/>
    <property type="match status" value="1"/>
</dbReference>
<dbReference type="CDD" id="cd01644">
    <property type="entry name" value="RT_pepA17"/>
    <property type="match status" value="1"/>
</dbReference>
<gene>
    <name evidence="6" type="primary">LOC116223764</name>
</gene>
<dbReference type="OrthoDB" id="8046937at2759"/>
<dbReference type="Pfam" id="PF03564">
    <property type="entry name" value="DUF1759"/>
    <property type="match status" value="1"/>
</dbReference>
<evidence type="ECO:0000259" key="4">
    <source>
        <dbReference type="PROSITE" id="PS50994"/>
    </source>
</evidence>
<dbReference type="InterPro" id="IPR036397">
    <property type="entry name" value="RNaseH_sf"/>
</dbReference>
<dbReference type="Gene3D" id="1.10.340.70">
    <property type="match status" value="1"/>
</dbReference>
<dbReference type="RefSeq" id="XP_031437514.1">
    <property type="nucleotide sequence ID" value="XM_031581654.1"/>
</dbReference>
<evidence type="ECO:0000256" key="1">
    <source>
        <dbReference type="PROSITE-ProRule" id="PRU00047"/>
    </source>
</evidence>
<protein>
    <submittedName>
        <fullName evidence="6">Uncharacterized protein LOC116223764</fullName>
    </submittedName>
</protein>
<feature type="domain" description="CCHC-type" evidence="3">
    <location>
        <begin position="273"/>
        <end position="288"/>
    </location>
</feature>
<dbReference type="GO" id="GO:0008270">
    <property type="term" value="F:zinc ion binding"/>
    <property type="evidence" value="ECO:0007669"/>
    <property type="project" value="UniProtKB-KW"/>
</dbReference>
<dbReference type="SUPFAM" id="SSF56672">
    <property type="entry name" value="DNA/RNA polymerases"/>
    <property type="match status" value="1"/>
</dbReference>
<dbReference type="InterPro" id="IPR012337">
    <property type="entry name" value="RNaseH-like_sf"/>
</dbReference>
<evidence type="ECO:0000259" key="3">
    <source>
        <dbReference type="PROSITE" id="PS50158"/>
    </source>
</evidence>
<proteinExistence type="predicted"/>
<dbReference type="PROSITE" id="PS50994">
    <property type="entry name" value="INTEGRASE"/>
    <property type="match status" value="1"/>
</dbReference>
<feature type="region of interest" description="Disordered" evidence="2">
    <location>
        <begin position="201"/>
        <end position="228"/>
    </location>
</feature>
<dbReference type="InterPro" id="IPR001584">
    <property type="entry name" value="Integrase_cat-core"/>
</dbReference>
<dbReference type="Gene3D" id="3.30.420.10">
    <property type="entry name" value="Ribonuclease H-like superfamily/Ribonuclease H"/>
    <property type="match status" value="1"/>
</dbReference>
<dbReference type="Pfam" id="PF05380">
    <property type="entry name" value="Peptidase_A17"/>
    <property type="match status" value="1"/>
</dbReference>
<dbReference type="InterPro" id="IPR001878">
    <property type="entry name" value="Znf_CCHC"/>
</dbReference>
<feature type="compositionally biased region" description="Polar residues" evidence="2">
    <location>
        <begin position="211"/>
        <end position="225"/>
    </location>
</feature>
<evidence type="ECO:0000313" key="5">
    <source>
        <dbReference type="Proteomes" id="UP000515152"/>
    </source>
</evidence>
<name>A0A6P8GEB4_CLUHA</name>
<evidence type="ECO:0000313" key="6">
    <source>
        <dbReference type="RefSeq" id="XP_031437514.1"/>
    </source>
</evidence>
<dbReference type="InterPro" id="IPR008042">
    <property type="entry name" value="Retrotrans_Pao"/>
</dbReference>
<dbReference type="Pfam" id="PF17921">
    <property type="entry name" value="Integrase_H2C2"/>
    <property type="match status" value="1"/>
</dbReference>
<dbReference type="InterPro" id="IPR043502">
    <property type="entry name" value="DNA/RNA_pol_sf"/>
</dbReference>
<dbReference type="InterPro" id="IPR040676">
    <property type="entry name" value="DUF5641"/>
</dbReference>